<dbReference type="Pfam" id="PF04055">
    <property type="entry name" value="Radical_SAM"/>
    <property type="match status" value="1"/>
</dbReference>
<comment type="caution">
    <text evidence="5">The sequence shown here is derived from an EMBL/GenBank/DDBJ whole genome shotgun (WGS) entry which is preliminary data.</text>
</comment>
<dbReference type="SUPFAM" id="SSF102114">
    <property type="entry name" value="Radical SAM enzymes"/>
    <property type="match status" value="1"/>
</dbReference>
<dbReference type="GO" id="GO:0046872">
    <property type="term" value="F:metal ion binding"/>
    <property type="evidence" value="ECO:0007669"/>
    <property type="project" value="UniProtKB-KW"/>
</dbReference>
<dbReference type="CDD" id="cd01335">
    <property type="entry name" value="Radical_SAM"/>
    <property type="match status" value="1"/>
</dbReference>
<dbReference type="GO" id="GO:0003824">
    <property type="term" value="F:catalytic activity"/>
    <property type="evidence" value="ECO:0007669"/>
    <property type="project" value="InterPro"/>
</dbReference>
<evidence type="ECO:0000256" key="1">
    <source>
        <dbReference type="ARBA" id="ARBA00022723"/>
    </source>
</evidence>
<evidence type="ECO:0000259" key="4">
    <source>
        <dbReference type="Pfam" id="PF04055"/>
    </source>
</evidence>
<dbReference type="GO" id="GO:0051536">
    <property type="term" value="F:iron-sulfur cluster binding"/>
    <property type="evidence" value="ECO:0007669"/>
    <property type="project" value="UniProtKB-KW"/>
</dbReference>
<evidence type="ECO:0000313" key="6">
    <source>
        <dbReference type="Proteomes" id="UP000824230"/>
    </source>
</evidence>
<accession>A0A9D1VN31</accession>
<reference evidence="5" key="1">
    <citation type="journal article" date="2021" name="PeerJ">
        <title>Extensive microbial diversity within the chicken gut microbiome revealed by metagenomics and culture.</title>
        <authorList>
            <person name="Gilroy R."/>
            <person name="Ravi A."/>
            <person name="Getino M."/>
            <person name="Pursley I."/>
            <person name="Horton D.L."/>
            <person name="Alikhan N.F."/>
            <person name="Baker D."/>
            <person name="Gharbi K."/>
            <person name="Hall N."/>
            <person name="Watson M."/>
            <person name="Adriaenssens E.M."/>
            <person name="Foster-Nyarko E."/>
            <person name="Jarju S."/>
            <person name="Secka A."/>
            <person name="Antonio M."/>
            <person name="Oren A."/>
            <person name="Chaudhuri R.R."/>
            <person name="La Ragione R."/>
            <person name="Hildebrand F."/>
            <person name="Pallen M.J."/>
        </authorList>
    </citation>
    <scope>NUCLEOTIDE SEQUENCE</scope>
    <source>
        <strain evidence="5">ChiHjej12B11-1927</strain>
    </source>
</reference>
<organism evidence="5 6">
    <name type="scientific">Candidatus Blautia pullistercoris</name>
    <dbReference type="NCBI Taxonomy" id="2838499"/>
    <lineage>
        <taxon>Bacteria</taxon>
        <taxon>Bacillati</taxon>
        <taxon>Bacillota</taxon>
        <taxon>Clostridia</taxon>
        <taxon>Lachnospirales</taxon>
        <taxon>Lachnospiraceae</taxon>
        <taxon>Blautia</taxon>
    </lineage>
</organism>
<evidence type="ECO:0000256" key="2">
    <source>
        <dbReference type="ARBA" id="ARBA00023004"/>
    </source>
</evidence>
<dbReference type="PANTHER" id="PTHR43432:SF5">
    <property type="entry name" value="ELP3_MIAA_NIFB-LIKE RADICAL SAM CORE DOMAIN-CONTAINING PROTEIN"/>
    <property type="match status" value="1"/>
</dbReference>
<dbReference type="Gene3D" id="3.80.30.30">
    <property type="match status" value="1"/>
</dbReference>
<keyword evidence="1" id="KW-0479">Metal-binding</keyword>
<evidence type="ECO:0000256" key="3">
    <source>
        <dbReference type="ARBA" id="ARBA00023014"/>
    </source>
</evidence>
<dbReference type="PANTHER" id="PTHR43432">
    <property type="entry name" value="SLR0285 PROTEIN"/>
    <property type="match status" value="1"/>
</dbReference>
<reference evidence="5" key="2">
    <citation type="submission" date="2021-04" db="EMBL/GenBank/DDBJ databases">
        <authorList>
            <person name="Gilroy R."/>
        </authorList>
    </citation>
    <scope>NUCLEOTIDE SEQUENCE</scope>
    <source>
        <strain evidence="5">ChiHjej12B11-1927</strain>
    </source>
</reference>
<proteinExistence type="predicted"/>
<dbReference type="InterPro" id="IPR007197">
    <property type="entry name" value="rSAM"/>
</dbReference>
<dbReference type="EMBL" id="DXFG01000224">
    <property type="protein sequence ID" value="HIX38264.1"/>
    <property type="molecule type" value="Genomic_DNA"/>
</dbReference>
<evidence type="ECO:0000313" key="5">
    <source>
        <dbReference type="EMBL" id="HIX38264.1"/>
    </source>
</evidence>
<dbReference type="InterPro" id="IPR058240">
    <property type="entry name" value="rSAM_sf"/>
</dbReference>
<dbReference type="Proteomes" id="UP000824230">
    <property type="component" value="Unassembled WGS sequence"/>
</dbReference>
<sequence length="292" mass="34011">MHFVDAKGILSADNGMNIYRGCTHGCIYCDSRSRCYGFTHPFEDIEVKRNAPALLEQKLRSKRRKCMIGTGAMCDPYLPCEEQLRLTRKCLELIRQYGYGAAVLTKSDRILRDLDLLCQINERAKAVVQMTLTTYDDKLCRILEPNVCTTSRRIQVLQKMQEERIPTIVWLTPILPFINDTEENLKGILEYCVVAGVKGIVNFGMGVTLREGNREYFYHALDQVFPGLSEKYWNKYGYDYVINSPNSKHLLHIFRETCRKAGIMYQTDQIFDYLKEFPEKSEYWQISLFDNK</sequence>
<dbReference type="SFLD" id="SFLDS00029">
    <property type="entry name" value="Radical_SAM"/>
    <property type="match status" value="1"/>
</dbReference>
<gene>
    <name evidence="5" type="ORF">H9738_10415</name>
</gene>
<dbReference type="AlphaFoldDB" id="A0A9D1VN31"/>
<keyword evidence="3" id="KW-0411">Iron-sulfur</keyword>
<dbReference type="InterPro" id="IPR040086">
    <property type="entry name" value="MJ0683-like"/>
</dbReference>
<protein>
    <submittedName>
        <fullName evidence="5">Radical SAM protein</fullName>
    </submittedName>
</protein>
<keyword evidence="2" id="KW-0408">Iron</keyword>
<name>A0A9D1VN31_9FIRM</name>
<dbReference type="SFLD" id="SFLDG01084">
    <property type="entry name" value="Uncharacterised_Radical_SAM_Su"/>
    <property type="match status" value="1"/>
</dbReference>
<feature type="domain" description="Radical SAM core" evidence="4">
    <location>
        <begin position="16"/>
        <end position="182"/>
    </location>
</feature>